<feature type="domain" description="Thioredoxin" evidence="1">
    <location>
        <begin position="50"/>
        <end position="185"/>
    </location>
</feature>
<dbReference type="Pfam" id="PF00578">
    <property type="entry name" value="AhpC-TSA"/>
    <property type="match status" value="1"/>
</dbReference>
<protein>
    <submittedName>
        <fullName evidence="2">TlpA family protein disulfide reductase</fullName>
    </submittedName>
</protein>
<evidence type="ECO:0000259" key="1">
    <source>
        <dbReference type="PROSITE" id="PS51352"/>
    </source>
</evidence>
<accession>A0A3A4B0J1</accession>
<name>A0A3A4B0J1_9ACTN</name>
<organism evidence="2 3">
    <name type="scientific">Bailinhaonella thermotolerans</name>
    <dbReference type="NCBI Taxonomy" id="1070861"/>
    <lineage>
        <taxon>Bacteria</taxon>
        <taxon>Bacillati</taxon>
        <taxon>Actinomycetota</taxon>
        <taxon>Actinomycetes</taxon>
        <taxon>Streptosporangiales</taxon>
        <taxon>Streptosporangiaceae</taxon>
        <taxon>Bailinhaonella</taxon>
    </lineage>
</organism>
<dbReference type="InterPro" id="IPR013766">
    <property type="entry name" value="Thioredoxin_domain"/>
</dbReference>
<dbReference type="SUPFAM" id="SSF52833">
    <property type="entry name" value="Thioredoxin-like"/>
    <property type="match status" value="1"/>
</dbReference>
<comment type="caution">
    <text evidence="2">The sequence shown here is derived from an EMBL/GenBank/DDBJ whole genome shotgun (WGS) entry which is preliminary data.</text>
</comment>
<dbReference type="CDD" id="cd02966">
    <property type="entry name" value="TlpA_like_family"/>
    <property type="match status" value="1"/>
</dbReference>
<dbReference type="InterPro" id="IPR036249">
    <property type="entry name" value="Thioredoxin-like_sf"/>
</dbReference>
<dbReference type="PROSITE" id="PS51352">
    <property type="entry name" value="THIOREDOXIN_2"/>
    <property type="match status" value="1"/>
</dbReference>
<dbReference type="GO" id="GO:0016209">
    <property type="term" value="F:antioxidant activity"/>
    <property type="evidence" value="ECO:0007669"/>
    <property type="project" value="InterPro"/>
</dbReference>
<proteinExistence type="predicted"/>
<dbReference type="Gene3D" id="3.40.30.10">
    <property type="entry name" value="Glutaredoxin"/>
    <property type="match status" value="1"/>
</dbReference>
<dbReference type="Proteomes" id="UP000265768">
    <property type="component" value="Unassembled WGS sequence"/>
</dbReference>
<keyword evidence="3" id="KW-1185">Reference proteome</keyword>
<dbReference type="AlphaFoldDB" id="A0A3A4B0J1"/>
<dbReference type="InterPro" id="IPR017937">
    <property type="entry name" value="Thioredoxin_CS"/>
</dbReference>
<gene>
    <name evidence="2" type="ORF">D5H75_11730</name>
</gene>
<dbReference type="PROSITE" id="PS00194">
    <property type="entry name" value="THIOREDOXIN_1"/>
    <property type="match status" value="1"/>
</dbReference>
<dbReference type="InterPro" id="IPR000866">
    <property type="entry name" value="AhpC/TSA"/>
</dbReference>
<sequence>MFVLVAAVVLLTVVCLLNLALTVGVIRRLREHSSFIDTVAPVAISPPVTVEPGEKPADFAVTTEDGEPFSRDLIAAPTLIGFFSPTCAPCAELLPDFIDQAAAMPGGRGQVLAVIAAKGRESAAEYAARLSGVARVVIEEHDGTVQRAFKTENFPTVYLVDSGGTVISGGVGRGELTRAAEALAAHGR</sequence>
<dbReference type="GO" id="GO:0016491">
    <property type="term" value="F:oxidoreductase activity"/>
    <property type="evidence" value="ECO:0007669"/>
    <property type="project" value="InterPro"/>
</dbReference>
<evidence type="ECO:0000313" key="3">
    <source>
        <dbReference type="Proteomes" id="UP000265768"/>
    </source>
</evidence>
<dbReference type="OrthoDB" id="128449at2"/>
<dbReference type="EMBL" id="QZEY01000003">
    <property type="protein sequence ID" value="RJL33448.1"/>
    <property type="molecule type" value="Genomic_DNA"/>
</dbReference>
<evidence type="ECO:0000313" key="2">
    <source>
        <dbReference type="EMBL" id="RJL33448.1"/>
    </source>
</evidence>
<dbReference type="RefSeq" id="WP_119926407.1">
    <property type="nucleotide sequence ID" value="NZ_QZEY01000003.1"/>
</dbReference>
<reference evidence="2 3" key="1">
    <citation type="submission" date="2018-09" db="EMBL/GenBank/DDBJ databases">
        <title>YIM 75507 draft genome.</title>
        <authorList>
            <person name="Tang S."/>
            <person name="Feng Y."/>
        </authorList>
    </citation>
    <scope>NUCLEOTIDE SEQUENCE [LARGE SCALE GENOMIC DNA]</scope>
    <source>
        <strain evidence="2 3">YIM 75507</strain>
    </source>
</reference>